<evidence type="ECO:0000256" key="2">
    <source>
        <dbReference type="SAM" id="MobiDB-lite"/>
    </source>
</evidence>
<proteinExistence type="predicted"/>
<reference evidence="4" key="1">
    <citation type="submission" date="2024-05" db="EMBL/GenBank/DDBJ databases">
        <title>Whole genome shotgun sequence of Streptomyces hygroscopicus NBRC 113678.</title>
        <authorList>
            <person name="Komaki H."/>
            <person name="Tamura T."/>
        </authorList>
    </citation>
    <scope>NUCLEOTIDE SEQUENCE</scope>
    <source>
        <strain evidence="4">N11-34</strain>
    </source>
</reference>
<evidence type="ECO:0000256" key="1">
    <source>
        <dbReference type="ARBA" id="ARBA00022527"/>
    </source>
</evidence>
<comment type="caution">
    <text evidence="4">The sequence shown here is derived from an EMBL/GenBank/DDBJ whole genome shotgun (WGS) entry which is preliminary data.</text>
</comment>
<dbReference type="Gene3D" id="3.30.565.10">
    <property type="entry name" value="Histidine kinase-like ATPase, C-terminal domain"/>
    <property type="match status" value="1"/>
</dbReference>
<dbReference type="Pfam" id="PF13581">
    <property type="entry name" value="HATPase_c_2"/>
    <property type="match status" value="1"/>
</dbReference>
<evidence type="ECO:0000313" key="4">
    <source>
        <dbReference type="EMBL" id="GHJ27601.1"/>
    </source>
</evidence>
<dbReference type="SUPFAM" id="SSF55874">
    <property type="entry name" value="ATPase domain of HSP90 chaperone/DNA topoisomerase II/histidine kinase"/>
    <property type="match status" value="1"/>
</dbReference>
<gene>
    <name evidence="4" type="ORF">TPA0910_20340</name>
</gene>
<protein>
    <recommendedName>
        <fullName evidence="3">Histidine kinase/HSP90-like ATPase domain-containing protein</fullName>
    </recommendedName>
</protein>
<dbReference type="CDD" id="cd16936">
    <property type="entry name" value="HATPase_RsbW-like"/>
    <property type="match status" value="1"/>
</dbReference>
<name>A0ABQ3TW97_STRHY</name>
<organism evidence="4 5">
    <name type="scientific">Streptomyces hygroscopicus</name>
    <dbReference type="NCBI Taxonomy" id="1912"/>
    <lineage>
        <taxon>Bacteria</taxon>
        <taxon>Bacillati</taxon>
        <taxon>Actinomycetota</taxon>
        <taxon>Actinomycetes</taxon>
        <taxon>Kitasatosporales</taxon>
        <taxon>Streptomycetaceae</taxon>
        <taxon>Streptomyces</taxon>
        <taxon>Streptomyces violaceusniger group</taxon>
    </lineage>
</organism>
<accession>A0ABQ3TW97</accession>
<dbReference type="InterPro" id="IPR003594">
    <property type="entry name" value="HATPase_dom"/>
</dbReference>
<feature type="region of interest" description="Disordered" evidence="2">
    <location>
        <begin position="171"/>
        <end position="194"/>
    </location>
</feature>
<feature type="domain" description="Histidine kinase/HSP90-like ATPase" evidence="3">
    <location>
        <begin position="50"/>
        <end position="156"/>
    </location>
</feature>
<dbReference type="PANTHER" id="PTHR35526">
    <property type="entry name" value="ANTI-SIGMA-F FACTOR RSBW-RELATED"/>
    <property type="match status" value="1"/>
</dbReference>
<dbReference type="InterPro" id="IPR050267">
    <property type="entry name" value="Anti-sigma-factor_SerPK"/>
</dbReference>
<keyword evidence="1" id="KW-0418">Kinase</keyword>
<sequence>MPDSHCPYRRRYFSAYSRAATLSDVKQQITRTDTSVSHFTVLLSATRKGARLARLLGTERIRSWGLPHETAALIIAELAANAALHGRVPGRNFRLTLTVTGSTLRIEVRDPRAERLPTVRPAPEPDAPRECGHGLLLVEELADRWGVVPELIGKTVWAECALEASECIPGSTGRDLEDIPGSNDSPGVERRRGP</sequence>
<evidence type="ECO:0000313" key="5">
    <source>
        <dbReference type="Proteomes" id="UP001054854"/>
    </source>
</evidence>
<keyword evidence="1" id="KW-0808">Transferase</keyword>
<dbReference type="EMBL" id="BNEK01000003">
    <property type="protein sequence ID" value="GHJ27601.1"/>
    <property type="molecule type" value="Genomic_DNA"/>
</dbReference>
<evidence type="ECO:0000259" key="3">
    <source>
        <dbReference type="Pfam" id="PF13581"/>
    </source>
</evidence>
<keyword evidence="1" id="KW-0723">Serine/threonine-protein kinase</keyword>
<dbReference type="Proteomes" id="UP001054854">
    <property type="component" value="Unassembled WGS sequence"/>
</dbReference>
<dbReference type="PANTHER" id="PTHR35526:SF3">
    <property type="entry name" value="ANTI-SIGMA-F FACTOR RSBW"/>
    <property type="match status" value="1"/>
</dbReference>
<dbReference type="InterPro" id="IPR036890">
    <property type="entry name" value="HATPase_C_sf"/>
</dbReference>
<keyword evidence="5" id="KW-1185">Reference proteome</keyword>